<proteinExistence type="inferred from homology"/>
<dbReference type="Pfam" id="PF05193">
    <property type="entry name" value="Peptidase_M16_C"/>
    <property type="match status" value="1"/>
</dbReference>
<dbReference type="InterPro" id="IPR007863">
    <property type="entry name" value="Peptidase_M16_C"/>
</dbReference>
<evidence type="ECO:0000259" key="3">
    <source>
        <dbReference type="Pfam" id="PF05193"/>
    </source>
</evidence>
<comment type="similarity">
    <text evidence="1">Belongs to the peptidase M16 family.</text>
</comment>
<evidence type="ECO:0000313" key="4">
    <source>
        <dbReference type="EMBL" id="QHS98194.1"/>
    </source>
</evidence>
<dbReference type="InterPro" id="IPR011765">
    <property type="entry name" value="Pept_M16_N"/>
</dbReference>
<dbReference type="Gene3D" id="3.30.830.10">
    <property type="entry name" value="Metalloenzyme, LuxS/M16 peptidase-like"/>
    <property type="match status" value="2"/>
</dbReference>
<evidence type="ECO:0008006" key="5">
    <source>
        <dbReference type="Google" id="ProtNLM"/>
    </source>
</evidence>
<dbReference type="GO" id="GO:0046872">
    <property type="term" value="F:metal ion binding"/>
    <property type="evidence" value="ECO:0007669"/>
    <property type="project" value="InterPro"/>
</dbReference>
<accession>A0A6C0C325</accession>
<sequence>MIFKKQLPNGLRIVHEESFNNDICSICIICDFGSAYENDKTRGYAHAIEHMVFKGTSTQSGNEILKTFDNIGAVNNATTTKKYTSYTVKCLNSDLDICLKTLGSMLLDSTFPVKEYNKEKHVIREENLKDENDFEYLIDIDYSKIMYKNSSYEHPVDIIQYHNTFSDLKELYKMYKQFYLPHNFVISVCSAHKMNSVVKSIENSHFNKSYSIDKHNYNIQMCKTNYTEMQMYTKIVPKMHTNLIFLGFKTSSLHSPDVYVLQILNNILSVGMSSVLFSEFREKRGLTYSTYCETTYFKHAGDFLFNIECDPEKYEEVLKILVKVINNIIHNGIDGMMLKKAKQSIKAHFQMEMEDSDTFSYHNAVCMIQNLHNISYKKLFDSKYKNITLPEVNQLIKKYFYKDNMVFTSYLKKSINSHTIRRICDSISNRKN</sequence>
<dbReference type="EMBL" id="MN739312">
    <property type="protein sequence ID" value="QHS98194.1"/>
    <property type="molecule type" value="Genomic_DNA"/>
</dbReference>
<organism evidence="4">
    <name type="scientific">viral metagenome</name>
    <dbReference type="NCBI Taxonomy" id="1070528"/>
    <lineage>
        <taxon>unclassified sequences</taxon>
        <taxon>metagenomes</taxon>
        <taxon>organismal metagenomes</taxon>
    </lineage>
</organism>
<dbReference type="PANTHER" id="PTHR11851">
    <property type="entry name" value="METALLOPROTEASE"/>
    <property type="match status" value="1"/>
</dbReference>
<dbReference type="PANTHER" id="PTHR11851:SF49">
    <property type="entry name" value="MITOCHONDRIAL-PROCESSING PEPTIDASE SUBUNIT ALPHA"/>
    <property type="match status" value="1"/>
</dbReference>
<dbReference type="AlphaFoldDB" id="A0A6C0C325"/>
<feature type="domain" description="Peptidase M16 N-terminal" evidence="2">
    <location>
        <begin position="12"/>
        <end position="129"/>
    </location>
</feature>
<reference evidence="4" key="1">
    <citation type="journal article" date="2020" name="Nature">
        <title>Giant virus diversity and host interactions through global metagenomics.</title>
        <authorList>
            <person name="Schulz F."/>
            <person name="Roux S."/>
            <person name="Paez-Espino D."/>
            <person name="Jungbluth S."/>
            <person name="Walsh D.A."/>
            <person name="Denef V.J."/>
            <person name="McMahon K.D."/>
            <person name="Konstantinidis K.T."/>
            <person name="Eloe-Fadrosh E.A."/>
            <person name="Kyrpides N.C."/>
            <person name="Woyke T."/>
        </authorList>
    </citation>
    <scope>NUCLEOTIDE SEQUENCE</scope>
    <source>
        <strain evidence="4">GVMAG-M-3300020182-84</strain>
    </source>
</reference>
<evidence type="ECO:0000259" key="2">
    <source>
        <dbReference type="Pfam" id="PF00675"/>
    </source>
</evidence>
<dbReference type="InterPro" id="IPR011249">
    <property type="entry name" value="Metalloenz_LuxS/M16"/>
</dbReference>
<dbReference type="Pfam" id="PF00675">
    <property type="entry name" value="Peptidase_M16"/>
    <property type="match status" value="1"/>
</dbReference>
<dbReference type="SUPFAM" id="SSF63411">
    <property type="entry name" value="LuxS/MPP-like metallohydrolase"/>
    <property type="match status" value="2"/>
</dbReference>
<protein>
    <recommendedName>
        <fullName evidence="5">Peptidase M16 N-terminal domain-containing protein</fullName>
    </recommendedName>
</protein>
<dbReference type="InterPro" id="IPR050361">
    <property type="entry name" value="MPP/UQCRC_Complex"/>
</dbReference>
<evidence type="ECO:0000256" key="1">
    <source>
        <dbReference type="ARBA" id="ARBA00007261"/>
    </source>
</evidence>
<name>A0A6C0C325_9ZZZZ</name>
<feature type="domain" description="Peptidase M16 C-terminal" evidence="3">
    <location>
        <begin position="168"/>
        <end position="343"/>
    </location>
</feature>